<feature type="signal peptide" evidence="1">
    <location>
        <begin position="1"/>
        <end position="18"/>
    </location>
</feature>
<comment type="caution">
    <text evidence="2">The sequence shown here is derived from an EMBL/GenBank/DDBJ whole genome shotgun (WGS) entry which is preliminary data.</text>
</comment>
<dbReference type="Pfam" id="PF13992">
    <property type="entry name" value="YecR"/>
    <property type="match status" value="1"/>
</dbReference>
<dbReference type="RefSeq" id="WP_069297143.1">
    <property type="nucleotide sequence ID" value="NZ_MCRI01000085.1"/>
</dbReference>
<protein>
    <recommendedName>
        <fullName evidence="4">Lipoprotein</fullName>
    </recommendedName>
</protein>
<gene>
    <name evidence="2" type="ORF">A9E74_02806</name>
</gene>
<dbReference type="InterPro" id="IPR025731">
    <property type="entry name" value="YecR-like"/>
</dbReference>
<proteinExistence type="predicted"/>
<dbReference type="EMBL" id="MCRI01000085">
    <property type="protein sequence ID" value="ODN65395.1"/>
    <property type="molecule type" value="Genomic_DNA"/>
</dbReference>
<keyword evidence="3" id="KW-1185">Reference proteome</keyword>
<evidence type="ECO:0008006" key="4">
    <source>
        <dbReference type="Google" id="ProtNLM"/>
    </source>
</evidence>
<keyword evidence="1" id="KW-0732">Signal</keyword>
<organism evidence="2 3">
    <name type="scientific">Methylophaga muralis</name>
    <dbReference type="NCBI Taxonomy" id="291169"/>
    <lineage>
        <taxon>Bacteria</taxon>
        <taxon>Pseudomonadati</taxon>
        <taxon>Pseudomonadota</taxon>
        <taxon>Gammaproteobacteria</taxon>
        <taxon>Thiotrichales</taxon>
        <taxon>Piscirickettsiaceae</taxon>
        <taxon>Methylophaga</taxon>
    </lineage>
</organism>
<feature type="chain" id="PRO_5009128487" description="Lipoprotein" evidence="1">
    <location>
        <begin position="19"/>
        <end position="97"/>
    </location>
</feature>
<dbReference type="AlphaFoldDB" id="A0A1E3GN58"/>
<evidence type="ECO:0000313" key="2">
    <source>
        <dbReference type="EMBL" id="ODN65395.1"/>
    </source>
</evidence>
<dbReference type="Proteomes" id="UP000094379">
    <property type="component" value="Unassembled WGS sequence"/>
</dbReference>
<accession>A0A1E3GN58</accession>
<sequence>MKALFQSLFIMICLSACAANHTKVPDDVIKVSQPYSGTQPKALDTERADRQALEICRDRGFTGAEQLGTEQQVCAKYTGWYQCFYHEVEQQYQCTNH</sequence>
<name>A0A1E3GN58_9GAMM</name>
<evidence type="ECO:0000256" key="1">
    <source>
        <dbReference type="SAM" id="SignalP"/>
    </source>
</evidence>
<evidence type="ECO:0000313" key="3">
    <source>
        <dbReference type="Proteomes" id="UP000094379"/>
    </source>
</evidence>
<reference evidence="2 3" key="1">
    <citation type="submission" date="2016-07" db="EMBL/GenBank/DDBJ databases">
        <title>Draft Genome Sequence of Methylophaga muralis Bur 1.</title>
        <authorList>
            <person name="Vasilenko O.V."/>
            <person name="Doronina N.V."/>
            <person name="Shmareva M.N."/>
            <person name="Tarlachkov S.V."/>
            <person name="Mustakhimov I."/>
            <person name="Trotsenko Y.A."/>
        </authorList>
    </citation>
    <scope>NUCLEOTIDE SEQUENCE [LARGE SCALE GENOMIC DNA]</scope>
    <source>
        <strain evidence="2 3">Bur 1</strain>
    </source>
</reference>